<dbReference type="Pfam" id="PF00580">
    <property type="entry name" value="UvrD-helicase"/>
    <property type="match status" value="1"/>
</dbReference>
<dbReference type="InterPro" id="IPR014016">
    <property type="entry name" value="UvrD-like_ATP-bd"/>
</dbReference>
<dbReference type="GO" id="GO:0016887">
    <property type="term" value="F:ATP hydrolysis activity"/>
    <property type="evidence" value="ECO:0007669"/>
    <property type="project" value="RHEA"/>
</dbReference>
<protein>
    <recommendedName>
        <fullName evidence="7">DNA 3'-5' helicase</fullName>
        <ecNumber evidence="7">5.6.2.4</ecNumber>
    </recommendedName>
</protein>
<evidence type="ECO:0000256" key="7">
    <source>
        <dbReference type="ARBA" id="ARBA00034808"/>
    </source>
</evidence>
<evidence type="ECO:0000256" key="5">
    <source>
        <dbReference type="ARBA" id="ARBA00023235"/>
    </source>
</evidence>
<dbReference type="GO" id="GO:0043138">
    <property type="term" value="F:3'-5' DNA helicase activity"/>
    <property type="evidence" value="ECO:0007669"/>
    <property type="project" value="UniProtKB-EC"/>
</dbReference>
<dbReference type="Gene3D" id="3.40.50.300">
    <property type="entry name" value="P-loop containing nucleotide triphosphate hydrolases"/>
    <property type="match status" value="4"/>
</dbReference>
<name>S0EVC5_CHTCT</name>
<dbReference type="PROSITE" id="PS51217">
    <property type="entry name" value="UVRD_HELICASE_CTER"/>
    <property type="match status" value="1"/>
</dbReference>
<dbReference type="HOGENOM" id="CLU_001114_1_3_0"/>
<dbReference type="GO" id="GO:0033202">
    <property type="term" value="C:DNA helicase complex"/>
    <property type="evidence" value="ECO:0007669"/>
    <property type="project" value="TreeGrafter"/>
</dbReference>
<feature type="binding site" evidence="9">
    <location>
        <begin position="25"/>
        <end position="32"/>
    </location>
    <ligand>
        <name>ATP</name>
        <dbReference type="ChEBI" id="CHEBI:30616"/>
    </ligand>
</feature>
<dbReference type="PANTHER" id="PTHR11070:SF48">
    <property type="entry name" value="ATP-DEPENDENT HELICASE_NUCLEASE SUBUNIT A"/>
    <property type="match status" value="1"/>
</dbReference>
<gene>
    <name evidence="12" type="ORF">CCALI_01899</name>
</gene>
<keyword evidence="3 9" id="KW-0347">Helicase</keyword>
<evidence type="ECO:0000313" key="12">
    <source>
        <dbReference type="EMBL" id="CCW35708.1"/>
    </source>
</evidence>
<dbReference type="GO" id="GO:0005829">
    <property type="term" value="C:cytosol"/>
    <property type="evidence" value="ECO:0007669"/>
    <property type="project" value="TreeGrafter"/>
</dbReference>
<evidence type="ECO:0000256" key="3">
    <source>
        <dbReference type="ARBA" id="ARBA00022806"/>
    </source>
</evidence>
<proteinExistence type="predicted"/>
<dbReference type="GO" id="GO:0000725">
    <property type="term" value="P:recombinational repair"/>
    <property type="evidence" value="ECO:0007669"/>
    <property type="project" value="TreeGrafter"/>
</dbReference>
<accession>S0EVC5</accession>
<keyword evidence="5" id="KW-0413">Isomerase</keyword>
<dbReference type="PROSITE" id="PS51198">
    <property type="entry name" value="UVRD_HELICASE_ATP_BIND"/>
    <property type="match status" value="1"/>
</dbReference>
<dbReference type="STRING" id="454171.CP488_02195"/>
<evidence type="ECO:0000256" key="4">
    <source>
        <dbReference type="ARBA" id="ARBA00022840"/>
    </source>
</evidence>
<keyword evidence="2 9" id="KW-0378">Hydrolase</keyword>
<dbReference type="InParanoid" id="S0EVC5"/>
<dbReference type="InterPro" id="IPR014017">
    <property type="entry name" value="DNA_helicase_UvrD-like_C"/>
</dbReference>
<dbReference type="Pfam" id="PF13361">
    <property type="entry name" value="UvrD_C"/>
    <property type="match status" value="1"/>
</dbReference>
<feature type="domain" description="UvrD-like helicase ATP-binding" evidence="10">
    <location>
        <begin position="4"/>
        <end position="460"/>
    </location>
</feature>
<dbReference type="GO" id="GO:0005524">
    <property type="term" value="F:ATP binding"/>
    <property type="evidence" value="ECO:0007669"/>
    <property type="project" value="UniProtKB-UniRule"/>
</dbReference>
<evidence type="ECO:0000256" key="9">
    <source>
        <dbReference type="PROSITE-ProRule" id="PRU00560"/>
    </source>
</evidence>
<reference evidence="13" key="1">
    <citation type="submission" date="2013-03" db="EMBL/GenBank/DDBJ databases">
        <title>Genome sequence of Chthonomonas calidirosea, the first sequenced genome from the Armatimonadetes phylum (formally candidate division OP10).</title>
        <authorList>
            <person name="Lee K.C.Y."/>
            <person name="Morgan X.C."/>
            <person name="Dunfield P.F."/>
            <person name="Tamas I."/>
            <person name="Houghton K.M."/>
            <person name="Vyssotski M."/>
            <person name="Ryan J.L.J."/>
            <person name="Lagutin K."/>
            <person name="McDonald I.R."/>
            <person name="Stott M.B."/>
        </authorList>
    </citation>
    <scope>NUCLEOTIDE SEQUENCE [LARGE SCALE GENOMIC DNA]</scope>
    <source>
        <strain evidence="13">DSM 23976 / ICMP 18418 / T49</strain>
    </source>
</reference>
<dbReference type="Gene3D" id="1.10.486.10">
    <property type="entry name" value="PCRA, domain 4"/>
    <property type="match status" value="1"/>
</dbReference>
<evidence type="ECO:0000256" key="2">
    <source>
        <dbReference type="ARBA" id="ARBA00022801"/>
    </source>
</evidence>
<evidence type="ECO:0000256" key="6">
    <source>
        <dbReference type="ARBA" id="ARBA00034617"/>
    </source>
</evidence>
<dbReference type="CDD" id="cd17932">
    <property type="entry name" value="DEXQc_UvrD"/>
    <property type="match status" value="1"/>
</dbReference>
<dbReference type="SUPFAM" id="SSF52540">
    <property type="entry name" value="P-loop containing nucleoside triphosphate hydrolases"/>
    <property type="match status" value="1"/>
</dbReference>
<dbReference type="EC" id="5.6.2.4" evidence="7"/>
<evidence type="ECO:0000256" key="1">
    <source>
        <dbReference type="ARBA" id="ARBA00022741"/>
    </source>
</evidence>
<evidence type="ECO:0000256" key="8">
    <source>
        <dbReference type="ARBA" id="ARBA00048988"/>
    </source>
</evidence>
<dbReference type="GO" id="GO:0003677">
    <property type="term" value="F:DNA binding"/>
    <property type="evidence" value="ECO:0007669"/>
    <property type="project" value="InterPro"/>
</dbReference>
<keyword evidence="4 9" id="KW-0067">ATP-binding</keyword>
<keyword evidence="1 9" id="KW-0547">Nucleotide-binding</keyword>
<dbReference type="PANTHER" id="PTHR11070">
    <property type="entry name" value="UVRD / RECB / PCRA DNA HELICASE FAMILY MEMBER"/>
    <property type="match status" value="1"/>
</dbReference>
<dbReference type="KEGG" id="ccz:CCALI_01899"/>
<sequence length="932" mass="106067">MLSATFTRSQRKAIETLDRNVCVSAGAGSGKTKVLVERFIRIVVGSKCGRLAEELRATPEQILVITFTDKATREMKNRIIEAFRQRNLIEELHQIENAYISTIHGFCARLLLENPFEAQIDPQFQALDEVRAAQLLRRCCEIELDRLVEKNDRWIQELLIAIQNKQHELQSGYDASGLLAEAVEQVLMTLRNAGWQREDVEALAAEALDGIARRNLVAVRGFFEPLVAEILACREALMPLLGNLRSEMRAIVSKLDNQITACPLNSGDPNLLLGWFEKIKPLVNRRIVYASGPSEHDLLPLLYRIKEAVAQALKVHKTSRELEEQAIRFCHSFVVLLLQVWRAYEKSKRQLGCLDMEDLQSKAIQLLENFPAVRHRYQKHFRHLLVDEFQDTNLLQVRLVELLHKEDGQICNRKFLVGDIQQSIYGFRGAEPLLFREAVRDAENKREAIHVRLADNFRSRPEVLRLVDQVFRQRAFALESFEPLTPGADFLPKEAPSIEILLAKNMRRDAYLLREAEALAFRIREIVEKGQLRITARSDPRCGEPIRWRDIAVLFRSLTKIALYEEAFASQGVPCFVVGGGRGYYARQEVRDLLNALLYLDTPFDDIALTAVLRSPFVGLRIDSLVELHRLRRERSSEPLHLYLGSLLSSRVLTEREKERLHCFLQIVETLRAQADRLPVGQILERLILHTNYDICLLSRPNGRRRLANMRKLLQMASTEPVFGVSAFIQQLKEIEKLSPREGDAPTEEEEADVVRMLTIHRAKGLEFPLVCLADLSHPFQLPSQELFICHGKTMAIGSRIMGKPDLAYSVIEAMRLKRDQEEAMRLLYVALTRAKEHLLLSGCLNDLSSSSESWASLLFPLLGVNDAPQEPQIRSLVGGLRARVMAIAHSGVSSDANEAYLREKRIDDLAEVLANLTKAMEGATDFKGWSE</sequence>
<dbReference type="eggNOG" id="COG1074">
    <property type="taxonomic scope" value="Bacteria"/>
</dbReference>
<keyword evidence="13" id="KW-1185">Reference proteome</keyword>
<feature type="domain" description="UvrD-like helicase C-terminal" evidence="11">
    <location>
        <begin position="461"/>
        <end position="765"/>
    </location>
</feature>
<dbReference type="OrthoDB" id="9810135at2"/>
<dbReference type="InterPro" id="IPR000212">
    <property type="entry name" value="DNA_helicase_UvrD/REP"/>
</dbReference>
<dbReference type="AlphaFoldDB" id="S0EVC5"/>
<dbReference type="PATRIC" id="fig|1303518.3.peg.1955"/>
<comment type="catalytic activity">
    <reaction evidence="6">
        <text>Couples ATP hydrolysis with the unwinding of duplex DNA by translocating in the 3'-5' direction.</text>
        <dbReference type="EC" id="5.6.2.4"/>
    </reaction>
</comment>
<dbReference type="InterPro" id="IPR027417">
    <property type="entry name" value="P-loop_NTPase"/>
</dbReference>
<dbReference type="EMBL" id="HF951689">
    <property type="protein sequence ID" value="CCW35708.1"/>
    <property type="molecule type" value="Genomic_DNA"/>
</dbReference>
<comment type="catalytic activity">
    <reaction evidence="8">
        <text>ATP + H2O = ADP + phosphate + H(+)</text>
        <dbReference type="Rhea" id="RHEA:13065"/>
        <dbReference type="ChEBI" id="CHEBI:15377"/>
        <dbReference type="ChEBI" id="CHEBI:15378"/>
        <dbReference type="ChEBI" id="CHEBI:30616"/>
        <dbReference type="ChEBI" id="CHEBI:43474"/>
        <dbReference type="ChEBI" id="CHEBI:456216"/>
        <dbReference type="EC" id="5.6.2.4"/>
    </reaction>
</comment>
<dbReference type="Proteomes" id="UP000014227">
    <property type="component" value="Chromosome I"/>
</dbReference>
<evidence type="ECO:0000259" key="11">
    <source>
        <dbReference type="PROSITE" id="PS51217"/>
    </source>
</evidence>
<dbReference type="RefSeq" id="WP_016483233.1">
    <property type="nucleotide sequence ID" value="NC_021487.1"/>
</dbReference>
<evidence type="ECO:0000313" key="13">
    <source>
        <dbReference type="Proteomes" id="UP000014227"/>
    </source>
</evidence>
<organism evidence="12 13">
    <name type="scientific">Chthonomonas calidirosea (strain DSM 23976 / ICMP 18418 / T49)</name>
    <dbReference type="NCBI Taxonomy" id="1303518"/>
    <lineage>
        <taxon>Bacteria</taxon>
        <taxon>Bacillati</taxon>
        <taxon>Armatimonadota</taxon>
        <taxon>Chthonomonadia</taxon>
        <taxon>Chthonomonadales</taxon>
        <taxon>Chthonomonadaceae</taxon>
        <taxon>Chthonomonas</taxon>
    </lineage>
</organism>
<evidence type="ECO:0000259" key="10">
    <source>
        <dbReference type="PROSITE" id="PS51198"/>
    </source>
</evidence>
<dbReference type="FunCoup" id="S0EVC5">
    <property type="interactions" value="12"/>
</dbReference>